<evidence type="ECO:0000313" key="5">
    <source>
        <dbReference type="Proteomes" id="UP001050975"/>
    </source>
</evidence>
<dbReference type="SUPFAM" id="SSF49899">
    <property type="entry name" value="Concanavalin A-like lectins/glucanases"/>
    <property type="match status" value="1"/>
</dbReference>
<evidence type="ECO:0000313" key="4">
    <source>
        <dbReference type="EMBL" id="GET39911.1"/>
    </source>
</evidence>
<sequence length="242" mass="26299">MTLILNQLPSAFALLQDKVCQKQDNRTFPSLVKSSLPFPVASWDFNECGGAGQSLLASQLVNTANGTTVRNVTCGKGKFRYAAWFNGVDSLIEIPDQSSFRFTNQMSVSAWVNPSRLSGLQTIVNKWYAMDSYMLSIANGNYEFVVAFPGGEWGTPIKVSAPATVGVWTHLTGVFDGHKILLYINGQLAASTVARGTLQASDRPISIGYHPSWNAFQGGIDQVQLYNVALDAQQIQQLSSAP</sequence>
<dbReference type="PANTHER" id="PTHR42535:SF2">
    <property type="entry name" value="CHROMOSOME UNDETERMINED SCAFFOLD_146, WHOLE GENOME SHOTGUN SEQUENCE"/>
    <property type="match status" value="1"/>
</dbReference>
<dbReference type="Gene3D" id="2.60.120.200">
    <property type="match status" value="1"/>
</dbReference>
<organism evidence="4 5">
    <name type="scientific">Microseira wollei NIES-4236</name>
    <dbReference type="NCBI Taxonomy" id="2530354"/>
    <lineage>
        <taxon>Bacteria</taxon>
        <taxon>Bacillati</taxon>
        <taxon>Cyanobacteriota</taxon>
        <taxon>Cyanophyceae</taxon>
        <taxon>Oscillatoriophycideae</taxon>
        <taxon>Aerosakkonematales</taxon>
        <taxon>Aerosakkonemataceae</taxon>
        <taxon>Microseira</taxon>
    </lineage>
</organism>
<dbReference type="InterPro" id="IPR006558">
    <property type="entry name" value="LamG-like"/>
</dbReference>
<feature type="domain" description="LamG-like jellyroll fold" evidence="3">
    <location>
        <begin position="104"/>
        <end position="233"/>
    </location>
</feature>
<name>A0AAV3XGQ3_9CYAN</name>
<reference evidence="4" key="1">
    <citation type="submission" date="2019-10" db="EMBL/GenBank/DDBJ databases">
        <title>Draft genome sequece of Microseira wollei NIES-4236.</title>
        <authorList>
            <person name="Yamaguchi H."/>
            <person name="Suzuki S."/>
            <person name="Kawachi M."/>
        </authorList>
    </citation>
    <scope>NUCLEOTIDE SEQUENCE</scope>
    <source>
        <strain evidence="4">NIES-4236</strain>
    </source>
</reference>
<accession>A0AAV3XGQ3</accession>
<keyword evidence="1" id="KW-0732">Signal</keyword>
<keyword evidence="2" id="KW-1015">Disulfide bond</keyword>
<proteinExistence type="predicted"/>
<dbReference type="AlphaFoldDB" id="A0AAV3XGQ3"/>
<dbReference type="Proteomes" id="UP001050975">
    <property type="component" value="Unassembled WGS sequence"/>
</dbReference>
<evidence type="ECO:0000256" key="1">
    <source>
        <dbReference type="ARBA" id="ARBA00022729"/>
    </source>
</evidence>
<evidence type="ECO:0000256" key="2">
    <source>
        <dbReference type="ARBA" id="ARBA00023157"/>
    </source>
</evidence>
<dbReference type="RefSeq" id="WP_226585598.1">
    <property type="nucleotide sequence ID" value="NZ_BLAY01000077.1"/>
</dbReference>
<comment type="caution">
    <text evidence="4">The sequence shown here is derived from an EMBL/GenBank/DDBJ whole genome shotgun (WGS) entry which is preliminary data.</text>
</comment>
<dbReference type="InterPro" id="IPR013320">
    <property type="entry name" value="ConA-like_dom_sf"/>
</dbReference>
<gene>
    <name evidence="4" type="ORF">MiSe_46830</name>
</gene>
<protein>
    <submittedName>
        <fullName evidence="4">LamG domain-containing protein</fullName>
    </submittedName>
</protein>
<evidence type="ECO:0000259" key="3">
    <source>
        <dbReference type="SMART" id="SM00560"/>
    </source>
</evidence>
<dbReference type="Pfam" id="PF13385">
    <property type="entry name" value="Laminin_G_3"/>
    <property type="match status" value="1"/>
</dbReference>
<dbReference type="PANTHER" id="PTHR42535">
    <property type="entry name" value="OOKINETE PROTEIN, PUTATIVE-RELATED"/>
    <property type="match status" value="1"/>
</dbReference>
<dbReference type="SMART" id="SM00560">
    <property type="entry name" value="LamGL"/>
    <property type="match status" value="1"/>
</dbReference>
<keyword evidence="5" id="KW-1185">Reference proteome</keyword>
<dbReference type="EMBL" id="BLAY01000077">
    <property type="protein sequence ID" value="GET39911.1"/>
    <property type="molecule type" value="Genomic_DNA"/>
</dbReference>